<comment type="caution">
    <text evidence="1">The sequence shown here is derived from an EMBL/GenBank/DDBJ whole genome shotgun (WGS) entry which is preliminary data.</text>
</comment>
<protein>
    <submittedName>
        <fullName evidence="1">Uncharacterized protein</fullName>
    </submittedName>
</protein>
<accession>A0A218VZU6</accession>
<dbReference type="EMBL" id="MTKT01005556">
    <property type="protein sequence ID" value="OWM65823.1"/>
    <property type="molecule type" value="Genomic_DNA"/>
</dbReference>
<evidence type="ECO:0000313" key="1">
    <source>
        <dbReference type="EMBL" id="OWM65823.1"/>
    </source>
</evidence>
<reference evidence="2" key="1">
    <citation type="journal article" date="2017" name="Plant J.">
        <title>The pomegranate (Punica granatum L.) genome and the genomics of punicalagin biosynthesis.</title>
        <authorList>
            <person name="Qin G."/>
            <person name="Xu C."/>
            <person name="Ming R."/>
            <person name="Tang H."/>
            <person name="Guyot R."/>
            <person name="Kramer E.M."/>
            <person name="Hu Y."/>
            <person name="Yi X."/>
            <person name="Qi Y."/>
            <person name="Xu X."/>
            <person name="Gao Z."/>
            <person name="Pan H."/>
            <person name="Jian J."/>
            <person name="Tian Y."/>
            <person name="Yue Z."/>
            <person name="Xu Y."/>
        </authorList>
    </citation>
    <scope>NUCLEOTIDE SEQUENCE [LARGE SCALE GENOMIC DNA]</scope>
    <source>
        <strain evidence="2">cv. Dabenzi</strain>
    </source>
</reference>
<proteinExistence type="predicted"/>
<dbReference type="AlphaFoldDB" id="A0A218VZU6"/>
<gene>
    <name evidence="1" type="ORF">CDL15_Pgr015248</name>
</gene>
<dbReference type="Proteomes" id="UP000197138">
    <property type="component" value="Unassembled WGS sequence"/>
</dbReference>
<name>A0A218VZU6_PUNGR</name>
<organism evidence="1 2">
    <name type="scientific">Punica granatum</name>
    <name type="common">Pomegranate</name>
    <dbReference type="NCBI Taxonomy" id="22663"/>
    <lineage>
        <taxon>Eukaryota</taxon>
        <taxon>Viridiplantae</taxon>
        <taxon>Streptophyta</taxon>
        <taxon>Embryophyta</taxon>
        <taxon>Tracheophyta</taxon>
        <taxon>Spermatophyta</taxon>
        <taxon>Magnoliopsida</taxon>
        <taxon>eudicotyledons</taxon>
        <taxon>Gunneridae</taxon>
        <taxon>Pentapetalae</taxon>
        <taxon>rosids</taxon>
        <taxon>malvids</taxon>
        <taxon>Myrtales</taxon>
        <taxon>Lythraceae</taxon>
        <taxon>Punica</taxon>
    </lineage>
</organism>
<sequence length="74" mass="8315">MEDKSLIAVTYEYFEGLGFLDLRPPRGVRWGPRCSSGMDMTLTRVGRHLSPQAGILRGVTFAIHIRQHIRVSGC</sequence>
<evidence type="ECO:0000313" key="2">
    <source>
        <dbReference type="Proteomes" id="UP000197138"/>
    </source>
</evidence>